<proteinExistence type="predicted"/>
<organism evidence="1">
    <name type="scientific">gut metagenome</name>
    <dbReference type="NCBI Taxonomy" id="749906"/>
    <lineage>
        <taxon>unclassified sequences</taxon>
        <taxon>metagenomes</taxon>
        <taxon>organismal metagenomes</taxon>
    </lineage>
</organism>
<dbReference type="AlphaFoldDB" id="J9GAC7"/>
<feature type="non-terminal residue" evidence="1">
    <location>
        <position position="1"/>
    </location>
</feature>
<evidence type="ECO:0000313" key="1">
    <source>
        <dbReference type="EMBL" id="EJX03799.1"/>
    </source>
</evidence>
<sequence length="26" mass="2750">LGMIGHDIDATSLLVFLQAAVSFAIF</sequence>
<reference evidence="1" key="1">
    <citation type="journal article" date="2012" name="PLoS ONE">
        <title>Gene sets for utilization of primary and secondary nutrition supplies in the distal gut of endangered iberian lynx.</title>
        <authorList>
            <person name="Alcaide M."/>
            <person name="Messina E."/>
            <person name="Richter M."/>
            <person name="Bargiela R."/>
            <person name="Peplies J."/>
            <person name="Huws S.A."/>
            <person name="Newbold C.J."/>
            <person name="Golyshin P.N."/>
            <person name="Simon M.A."/>
            <person name="Lopez G."/>
            <person name="Yakimov M.M."/>
            <person name="Ferrer M."/>
        </authorList>
    </citation>
    <scope>NUCLEOTIDE SEQUENCE</scope>
</reference>
<name>J9GAC7_9ZZZZ</name>
<protein>
    <submittedName>
        <fullName evidence="1">Uncharacterized protein</fullName>
    </submittedName>
</protein>
<comment type="caution">
    <text evidence="1">The sequence shown here is derived from an EMBL/GenBank/DDBJ whole genome shotgun (WGS) entry which is preliminary data.</text>
</comment>
<gene>
    <name evidence="1" type="ORF">EVA_08094</name>
</gene>
<dbReference type="EMBL" id="AMCI01002030">
    <property type="protein sequence ID" value="EJX03799.1"/>
    <property type="molecule type" value="Genomic_DNA"/>
</dbReference>
<accession>J9GAC7</accession>